<keyword evidence="2" id="KW-1185">Reference proteome</keyword>
<evidence type="ECO:0000313" key="2">
    <source>
        <dbReference type="Proteomes" id="UP000287853"/>
    </source>
</evidence>
<name>A0A444J4J0_9BACT</name>
<evidence type="ECO:0000313" key="1">
    <source>
        <dbReference type="EMBL" id="RWX47979.1"/>
    </source>
</evidence>
<dbReference type="AlphaFoldDB" id="A0A444J4J0"/>
<dbReference type="EMBL" id="MTKO01000011">
    <property type="protein sequence ID" value="RWX47979.1"/>
    <property type="molecule type" value="Genomic_DNA"/>
</dbReference>
<protein>
    <submittedName>
        <fullName evidence="1">Uncharacterized protein</fullName>
    </submittedName>
</protein>
<dbReference type="Proteomes" id="UP000287853">
    <property type="component" value="Unassembled WGS sequence"/>
</dbReference>
<organism evidence="1 2">
    <name type="scientific">Candidatus Electrothrix aarhusensis</name>
    <dbReference type="NCBI Taxonomy" id="1859131"/>
    <lineage>
        <taxon>Bacteria</taxon>
        <taxon>Pseudomonadati</taxon>
        <taxon>Thermodesulfobacteriota</taxon>
        <taxon>Desulfobulbia</taxon>
        <taxon>Desulfobulbales</taxon>
        <taxon>Desulfobulbaceae</taxon>
        <taxon>Candidatus Electrothrix</taxon>
    </lineage>
</organism>
<sequence>MVAGLDRRSTPGQYISSIQSSLGSKISKKDSTRLPLSNPFPIMTGNIKCIIQRRTGNRRACKLSRLFI</sequence>
<accession>A0A444J4J0</accession>
<reference evidence="1 2" key="1">
    <citation type="submission" date="2017-01" db="EMBL/GenBank/DDBJ databases">
        <title>The cable genome- insights into the physiology and evolution of filamentous bacteria capable of sulfide oxidation via long distance electron transfer.</title>
        <authorList>
            <person name="Schreiber L."/>
            <person name="Bjerg J.T."/>
            <person name="Boggild A."/>
            <person name="Van De Vossenberg J."/>
            <person name="Meysman F."/>
            <person name="Nielsen L.P."/>
            <person name="Schramm A."/>
            <person name="Kjeldsen K.U."/>
        </authorList>
    </citation>
    <scope>NUCLEOTIDE SEQUENCE [LARGE SCALE GENOMIC DNA]</scope>
    <source>
        <strain evidence="1">MCF</strain>
    </source>
</reference>
<comment type="caution">
    <text evidence="1">The sequence shown here is derived from an EMBL/GenBank/DDBJ whole genome shotgun (WGS) entry which is preliminary data.</text>
</comment>
<gene>
    <name evidence="1" type="ORF">H206_05417</name>
</gene>
<proteinExistence type="predicted"/>